<dbReference type="PRINTS" id="PR00730">
    <property type="entry name" value="THERMOLYSIN"/>
</dbReference>
<keyword evidence="6" id="KW-0378">Hydrolase</keyword>
<dbReference type="Gene3D" id="2.60.120.200">
    <property type="match status" value="1"/>
</dbReference>
<sequence length="1400" mass="151972">MKKSLLIIFLLLLYVPLAFSQASTKGEIEAFAARTGALPTIDRATNSLGFLRFPSDRAFQVRGGDAVQKSMNFITENKVLFGLRANQDDFRLRKQEADIYGLENVTLQQTYKGVPVYDGLMKFHYNKGLALASLNGNYISDIKVNVSPTIAQHDAESRAVRHVNAQYKTAEDLTTGKSTLYIFQKGLVQGYNGPKLLVYQVEVRNNAGIREFVFVDAHSGQIVEQFTGTHHITRKLYENSLANQVWTEGNAFPGTLDKWQQSEVATSGFIYNLMKNAFGRTSYNGADATMITINNKTGINCPNANWDGVSANYCSGIATDDVVAHEWAHAYTEYTSELVYAWQPGALNEAYSDIWGETVDILNGYMDEGESSAARTGCGSSDRWIIGEKIEATESAKRDMWNPACFGQPGKTSDAQYWCSSDDNGGVHTNSGILNHAYALLVDGGTYNGQTINGIGLTKAAHIFWRAQSQFMTSTTDFSAQADILEAAAAGLVGINLTALSTGTGPSGSSGQSITVADLQELAKTIAAVEMRENVSCEFYTVLKPAPALCEGANPGLAIFYENFESGLGSFTTASETSSPTWFSRRWQQANAPAGRPGKVAYGIDYTGGDCNTNLQNGLIRLESPVITIPAGTAGNLNLAFDHYVDMEDTWDGGNIKYKINNGAWTLLPASAFTANPYNNFLNYASAGNDNPLASQPAFTGSDEGSVIGTWGQSQVNLSALGLVAGNTIQFRFELGTDGCGGYDGWYIDDFRVYSCAVTPAVHFAATGTVMNEGEATTAGTGCLDYIDKTVTIQIDKAPSQPVTVTFNTPAGTAKQGTDYTISPASVTLSAGAPTANVVIRVFNDAYVEEAETIDLSYSIDANGGDGYAAVGFQNFRFTIVDDDLAPGNYTDTLLNSDFNNGTQGWSIVNGGNSFHSWEITQYTDAGLDAAKSPFFFANSDIQNGQFYDFDEYLESPSINTSGKKNLVLTFSQDWRPYNDGYNEQGIVEVWDGSAWHALLTQNQATGRKGNMLTYTPDVVHLPIPDAYANLNMKVRFRYVAKWQYWWAIDDVKVTATNSTQIMSAVNTGDAAREYLGPNETAVFYDPATGYLLAKIKNLSSHDYGCTTVEVDRSGTNGTSWFGSYEVSNKTFKVTPTNNNPNGQYEITLYYKGSELNTFMPASIQSMGKSPGSIASSDAATTALVAVAATPAFSGDYAFTSTFNTGFSGFGLSNAPPGAALPVTLVDFEGKHTSEGNVLQWTTSSESNNDYFAIEESYNGKDFTESGRVKGIGNASVANHYSFTDPDFGKGITYYRLKQVDFDGRYAYSRIVAIDAPLAGNVRFYPNPVQSMLSIELPNLQSSWVKARVINASGREVIVKERAAVQNGRLNIQLGKLPAGIYQVLITNEEVRYRLSVFKP</sequence>
<evidence type="ECO:0000256" key="3">
    <source>
        <dbReference type="ARBA" id="ARBA00022723"/>
    </source>
</evidence>
<evidence type="ECO:0000256" key="5">
    <source>
        <dbReference type="ARBA" id="ARBA00022737"/>
    </source>
</evidence>
<evidence type="ECO:0000259" key="16">
    <source>
        <dbReference type="Pfam" id="PF18962"/>
    </source>
</evidence>
<evidence type="ECO:0000256" key="7">
    <source>
        <dbReference type="ARBA" id="ARBA00022833"/>
    </source>
</evidence>
<protein>
    <submittedName>
        <fullName evidence="17">M4 family metallopeptidase</fullName>
    </submittedName>
</protein>
<dbReference type="Pfam" id="PF02868">
    <property type="entry name" value="Peptidase_M4_C"/>
    <property type="match status" value="1"/>
</dbReference>
<evidence type="ECO:0000256" key="9">
    <source>
        <dbReference type="ARBA" id="ARBA00023049"/>
    </source>
</evidence>
<dbReference type="Gene3D" id="1.10.390.10">
    <property type="entry name" value="Neutral Protease Domain 2"/>
    <property type="match status" value="1"/>
</dbReference>
<dbReference type="InterPro" id="IPR001570">
    <property type="entry name" value="Peptidase_M4_C_domain"/>
</dbReference>
<dbReference type="RefSeq" id="WP_353719795.1">
    <property type="nucleotide sequence ID" value="NZ_CP159289.1"/>
</dbReference>
<evidence type="ECO:0000256" key="11">
    <source>
        <dbReference type="SAM" id="SignalP"/>
    </source>
</evidence>
<feature type="domain" description="Secretion system C-terminal sorting" evidence="16">
    <location>
        <begin position="1325"/>
        <end position="1390"/>
    </location>
</feature>
<proteinExistence type="inferred from homology"/>
<reference evidence="17" key="1">
    <citation type="submission" date="2024-06" db="EMBL/GenBank/DDBJ databases">
        <title>Sequencing and assembly of the genome of Dyadobacter sp. strain 676, a symbiont of Cyamopsis tetragonoloba.</title>
        <authorList>
            <person name="Guro P."/>
            <person name="Sazanova A."/>
            <person name="Kuznetsova I."/>
            <person name="Belimov A."/>
            <person name="Safronova V."/>
        </authorList>
    </citation>
    <scope>NUCLEOTIDE SEQUENCE</scope>
    <source>
        <strain evidence="17">676</strain>
    </source>
</reference>
<evidence type="ECO:0000256" key="6">
    <source>
        <dbReference type="ARBA" id="ARBA00022801"/>
    </source>
</evidence>
<keyword evidence="9" id="KW-0482">Metalloprotease</keyword>
<feature type="signal peptide" evidence="11">
    <location>
        <begin position="1"/>
        <end position="20"/>
    </location>
</feature>
<dbReference type="InterPro" id="IPR011096">
    <property type="entry name" value="FTP_domain"/>
</dbReference>
<evidence type="ECO:0000256" key="1">
    <source>
        <dbReference type="ARBA" id="ARBA00009388"/>
    </source>
</evidence>
<keyword evidence="4 11" id="KW-0732">Signal</keyword>
<dbReference type="Pfam" id="PF01447">
    <property type="entry name" value="Peptidase_M4"/>
    <property type="match status" value="1"/>
</dbReference>
<feature type="active site" description="Proton donor" evidence="10">
    <location>
        <position position="428"/>
    </location>
</feature>
<feature type="domain" description="Peptidase M4" evidence="12">
    <location>
        <begin position="240"/>
        <end position="333"/>
    </location>
</feature>
<evidence type="ECO:0000259" key="15">
    <source>
        <dbReference type="Pfam" id="PF07504"/>
    </source>
</evidence>
<feature type="domain" description="Calx-beta" evidence="14">
    <location>
        <begin position="799"/>
        <end position="866"/>
    </location>
</feature>
<dbReference type="GO" id="GO:0006508">
    <property type="term" value="P:proteolysis"/>
    <property type="evidence" value="ECO:0007669"/>
    <property type="project" value="UniProtKB-KW"/>
</dbReference>
<dbReference type="GO" id="GO:0004222">
    <property type="term" value="F:metalloendopeptidase activity"/>
    <property type="evidence" value="ECO:0007669"/>
    <property type="project" value="InterPro"/>
</dbReference>
<dbReference type="Pfam" id="PF18962">
    <property type="entry name" value="Por_Secre_tail"/>
    <property type="match status" value="1"/>
</dbReference>
<dbReference type="NCBIfam" id="TIGR04183">
    <property type="entry name" value="Por_Secre_tail"/>
    <property type="match status" value="1"/>
</dbReference>
<dbReference type="SUPFAM" id="SSF141072">
    <property type="entry name" value="CalX-like"/>
    <property type="match status" value="1"/>
</dbReference>
<dbReference type="InterPro" id="IPR038081">
    <property type="entry name" value="CalX-like_sf"/>
</dbReference>
<dbReference type="GO" id="GO:0046872">
    <property type="term" value="F:metal ion binding"/>
    <property type="evidence" value="ECO:0007669"/>
    <property type="project" value="UniProtKB-KW"/>
</dbReference>
<dbReference type="Pfam" id="PF03160">
    <property type="entry name" value="Calx-beta"/>
    <property type="match status" value="1"/>
</dbReference>
<keyword evidence="8" id="KW-0106">Calcium</keyword>
<dbReference type="GO" id="GO:0016020">
    <property type="term" value="C:membrane"/>
    <property type="evidence" value="ECO:0007669"/>
    <property type="project" value="InterPro"/>
</dbReference>
<dbReference type="Gene3D" id="3.10.170.10">
    <property type="match status" value="1"/>
</dbReference>
<feature type="chain" id="PRO_5043336184" evidence="11">
    <location>
        <begin position="21"/>
        <end position="1400"/>
    </location>
</feature>
<dbReference type="GO" id="GO:0007154">
    <property type="term" value="P:cell communication"/>
    <property type="evidence" value="ECO:0007669"/>
    <property type="project" value="InterPro"/>
</dbReference>
<dbReference type="InterPro" id="IPR003644">
    <property type="entry name" value="Calx_beta"/>
</dbReference>
<feature type="active site" evidence="10">
    <location>
        <position position="326"/>
    </location>
</feature>
<dbReference type="Gene3D" id="2.60.40.2030">
    <property type="match status" value="1"/>
</dbReference>
<keyword evidence="7" id="KW-0862">Zinc</keyword>
<evidence type="ECO:0000256" key="8">
    <source>
        <dbReference type="ARBA" id="ARBA00022837"/>
    </source>
</evidence>
<evidence type="ECO:0000259" key="12">
    <source>
        <dbReference type="Pfam" id="PF01447"/>
    </source>
</evidence>
<feature type="domain" description="Peptidase M4 C-terminal" evidence="13">
    <location>
        <begin position="336"/>
        <end position="494"/>
    </location>
</feature>
<dbReference type="EMBL" id="CP159289">
    <property type="protein sequence ID" value="XCH24477.1"/>
    <property type="molecule type" value="Genomic_DNA"/>
</dbReference>
<keyword evidence="3" id="KW-0479">Metal-binding</keyword>
<accession>A0AAU8FLQ0</accession>
<dbReference type="PANTHER" id="PTHR33794">
    <property type="entry name" value="BACILLOLYSIN"/>
    <property type="match status" value="1"/>
</dbReference>
<name>A0AAU8FLQ0_9BACT</name>
<evidence type="ECO:0000256" key="4">
    <source>
        <dbReference type="ARBA" id="ARBA00022729"/>
    </source>
</evidence>
<feature type="domain" description="FTP" evidence="15">
    <location>
        <begin position="88"/>
        <end position="138"/>
    </location>
</feature>
<evidence type="ECO:0000256" key="10">
    <source>
        <dbReference type="PIRSR" id="PIRSR623612-1"/>
    </source>
</evidence>
<keyword evidence="2" id="KW-0645">Protease</keyword>
<organism evidence="17">
    <name type="scientific">Dyadobacter sp. 676</name>
    <dbReference type="NCBI Taxonomy" id="3088362"/>
    <lineage>
        <taxon>Bacteria</taxon>
        <taxon>Pseudomonadati</taxon>
        <taxon>Bacteroidota</taxon>
        <taxon>Cytophagia</taxon>
        <taxon>Cytophagales</taxon>
        <taxon>Spirosomataceae</taxon>
        <taxon>Dyadobacter</taxon>
    </lineage>
</organism>
<evidence type="ECO:0000259" key="14">
    <source>
        <dbReference type="Pfam" id="PF03160"/>
    </source>
</evidence>
<evidence type="ECO:0000259" key="13">
    <source>
        <dbReference type="Pfam" id="PF02868"/>
    </source>
</evidence>
<dbReference type="InterPro" id="IPR013856">
    <property type="entry name" value="Peptidase_M4_domain"/>
</dbReference>
<dbReference type="SUPFAM" id="SSF55486">
    <property type="entry name" value="Metalloproteases ('zincins'), catalytic domain"/>
    <property type="match status" value="1"/>
</dbReference>
<dbReference type="InterPro" id="IPR023612">
    <property type="entry name" value="Peptidase_M4"/>
</dbReference>
<gene>
    <name evidence="17" type="ORF">ABV298_29960</name>
</gene>
<dbReference type="Gene3D" id="3.10.450.490">
    <property type="match status" value="1"/>
</dbReference>
<dbReference type="InterPro" id="IPR050728">
    <property type="entry name" value="Zinc_Metalloprotease_M4"/>
</dbReference>
<evidence type="ECO:0000256" key="2">
    <source>
        <dbReference type="ARBA" id="ARBA00022670"/>
    </source>
</evidence>
<comment type="similarity">
    <text evidence="1">Belongs to the peptidase M4 family.</text>
</comment>
<dbReference type="InterPro" id="IPR026444">
    <property type="entry name" value="Secre_tail"/>
</dbReference>
<keyword evidence="5" id="KW-0677">Repeat</keyword>
<dbReference type="PANTHER" id="PTHR33794:SF1">
    <property type="entry name" value="BACILLOLYSIN"/>
    <property type="match status" value="1"/>
</dbReference>
<dbReference type="Pfam" id="PF07504">
    <property type="entry name" value="FTP"/>
    <property type="match status" value="1"/>
</dbReference>
<evidence type="ECO:0000313" key="17">
    <source>
        <dbReference type="EMBL" id="XCH24477.1"/>
    </source>
</evidence>
<dbReference type="InterPro" id="IPR027268">
    <property type="entry name" value="Peptidase_M4/M1_CTD_sf"/>
</dbReference>